<keyword evidence="3" id="KW-1185">Reference proteome</keyword>
<dbReference type="EMBL" id="PJAI02000006">
    <property type="protein sequence ID" value="TYK66146.1"/>
    <property type="molecule type" value="Genomic_DNA"/>
</dbReference>
<evidence type="ECO:0000313" key="3">
    <source>
        <dbReference type="Proteomes" id="UP000815846"/>
    </source>
</evidence>
<dbReference type="PROSITE" id="PS51459">
    <property type="entry name" value="FIDO"/>
    <property type="match status" value="1"/>
</dbReference>
<dbReference type="InterPro" id="IPR036388">
    <property type="entry name" value="WH-like_DNA-bd_sf"/>
</dbReference>
<reference evidence="2 3" key="1">
    <citation type="submission" date="2019-08" db="EMBL/GenBank/DDBJ databases">
        <title>Microbe sample from Colwellia echini.</title>
        <authorList>
            <person name="Christiansen L."/>
            <person name="Pathiraja D."/>
            <person name="Schultz-Johansen M."/>
            <person name="Choi I.-G."/>
            <person name="Stougaard P."/>
        </authorList>
    </citation>
    <scope>NUCLEOTIDE SEQUENCE [LARGE SCALE GENOMIC DNA]</scope>
    <source>
        <strain evidence="2 3">A3</strain>
    </source>
</reference>
<dbReference type="PANTHER" id="PTHR13504">
    <property type="entry name" value="FIDO DOMAIN-CONTAINING PROTEIN DDB_G0283145"/>
    <property type="match status" value="1"/>
</dbReference>
<dbReference type="Pfam" id="PF02661">
    <property type="entry name" value="Fic"/>
    <property type="match status" value="1"/>
</dbReference>
<protein>
    <submittedName>
        <fullName evidence="2">Fic family protein</fullName>
    </submittedName>
</protein>
<gene>
    <name evidence="2" type="ORF">CWS31_007725</name>
</gene>
<dbReference type="InterPro" id="IPR040198">
    <property type="entry name" value="Fido_containing"/>
</dbReference>
<dbReference type="InterPro" id="IPR025230">
    <property type="entry name" value="DUF4172"/>
</dbReference>
<proteinExistence type="predicted"/>
<accession>A0ABY3MYC5</accession>
<comment type="caution">
    <text evidence="2">The sequence shown here is derived from an EMBL/GenBank/DDBJ whole genome shotgun (WGS) entry which is preliminary data.</text>
</comment>
<dbReference type="InterPro" id="IPR036597">
    <property type="entry name" value="Fido-like_dom_sf"/>
</dbReference>
<sequence>MIRIWRFMIMSIKYNWQHPDWPKFTYQSDGLNKIIDEYTKISSNLQGQVSQLDQDNKSEAYIFLIVEEAINTSEIEGENLNREEVRSSVARYLDLDLSQPKGIFHKEIGIASLLIDVRKNFTSELSKEMICNWHKLLLTGQDSYYARREIEIGEYRTGPVDIVSGSGEYEEVVFEGPPGDIVESEMSKFIDWYNSTSHLNDNSEYISGPVRSAIAHMWFTSIHPFGDGNGRIARAISEHALFQDFDIPPLFSISTPINENRNDYYKMLAESSRIDASVDLTNWIKWFTEITKNAQVNAKNKIDFILKKSIFWDHHKQAKLNKRQHKITSKFFEFGTSGLIKTGINSEKYQSMTGCSSATATRDLKGLVEKAILVPSQSGGRSLRYFINLIEEKPVFNIFQKGHDKNLAEVSLNKLLDDIVRNINFHQVQNKQLDNLIDKYKAFANGEQVHLEKLDNILSQLHGNGSKLI</sequence>
<dbReference type="Pfam" id="PF13776">
    <property type="entry name" value="DUF4172"/>
    <property type="match status" value="1"/>
</dbReference>
<dbReference type="SUPFAM" id="SSF140931">
    <property type="entry name" value="Fic-like"/>
    <property type="match status" value="1"/>
</dbReference>
<dbReference type="Gene3D" id="1.10.3290.10">
    <property type="entry name" value="Fido-like domain"/>
    <property type="match status" value="1"/>
</dbReference>
<name>A0ABY3MYC5_9GAMM</name>
<evidence type="ECO:0000259" key="1">
    <source>
        <dbReference type="PROSITE" id="PS51459"/>
    </source>
</evidence>
<feature type="domain" description="Fido" evidence="1">
    <location>
        <begin position="125"/>
        <end position="289"/>
    </location>
</feature>
<dbReference type="InterPro" id="IPR003812">
    <property type="entry name" value="Fido"/>
</dbReference>
<dbReference type="Gene3D" id="1.10.10.10">
    <property type="entry name" value="Winged helix-like DNA-binding domain superfamily/Winged helix DNA-binding domain"/>
    <property type="match status" value="1"/>
</dbReference>
<dbReference type="PANTHER" id="PTHR13504:SF33">
    <property type="entry name" value="FIC FAMILY PROTEIN"/>
    <property type="match status" value="1"/>
</dbReference>
<dbReference type="Proteomes" id="UP000815846">
    <property type="component" value="Unassembled WGS sequence"/>
</dbReference>
<evidence type="ECO:0000313" key="2">
    <source>
        <dbReference type="EMBL" id="TYK66146.1"/>
    </source>
</evidence>
<organism evidence="2 3">
    <name type="scientific">Colwellia echini</name>
    <dbReference type="NCBI Taxonomy" id="1982103"/>
    <lineage>
        <taxon>Bacteria</taxon>
        <taxon>Pseudomonadati</taxon>
        <taxon>Pseudomonadota</taxon>
        <taxon>Gammaproteobacteria</taxon>
        <taxon>Alteromonadales</taxon>
        <taxon>Colwelliaceae</taxon>
        <taxon>Colwellia</taxon>
    </lineage>
</organism>